<evidence type="ECO:0000313" key="3">
    <source>
        <dbReference type="Proteomes" id="UP000193467"/>
    </source>
</evidence>
<keyword evidence="1" id="KW-0812">Transmembrane</keyword>
<protein>
    <recommendedName>
        <fullName evidence="4">MARVEL domain-containing protein</fullName>
    </recommendedName>
</protein>
<dbReference type="InParanoid" id="A0A1Y2EGV3"/>
<dbReference type="AlphaFoldDB" id="A0A1Y2EGV3"/>
<feature type="transmembrane region" description="Helical" evidence="1">
    <location>
        <begin position="52"/>
        <end position="73"/>
    </location>
</feature>
<evidence type="ECO:0000256" key="1">
    <source>
        <dbReference type="SAM" id="Phobius"/>
    </source>
</evidence>
<feature type="transmembrane region" description="Helical" evidence="1">
    <location>
        <begin position="12"/>
        <end position="37"/>
    </location>
</feature>
<accession>A0A1Y2EGV3</accession>
<evidence type="ECO:0008006" key="4">
    <source>
        <dbReference type="Google" id="ProtNLM"/>
    </source>
</evidence>
<keyword evidence="1" id="KW-1133">Transmembrane helix</keyword>
<dbReference type="Proteomes" id="UP000193467">
    <property type="component" value="Unassembled WGS sequence"/>
</dbReference>
<dbReference type="EMBL" id="MCGR01000054">
    <property type="protein sequence ID" value="ORY70802.1"/>
    <property type="molecule type" value="Genomic_DNA"/>
</dbReference>
<feature type="transmembrane region" description="Helical" evidence="1">
    <location>
        <begin position="126"/>
        <end position="146"/>
    </location>
</feature>
<feature type="transmembrane region" description="Helical" evidence="1">
    <location>
        <begin position="85"/>
        <end position="106"/>
    </location>
</feature>
<gene>
    <name evidence="2" type="ORF">BCR35DRAFT_334170</name>
</gene>
<organism evidence="2 3">
    <name type="scientific">Leucosporidium creatinivorum</name>
    <dbReference type="NCBI Taxonomy" id="106004"/>
    <lineage>
        <taxon>Eukaryota</taxon>
        <taxon>Fungi</taxon>
        <taxon>Dikarya</taxon>
        <taxon>Basidiomycota</taxon>
        <taxon>Pucciniomycotina</taxon>
        <taxon>Microbotryomycetes</taxon>
        <taxon>Leucosporidiales</taxon>
        <taxon>Leucosporidium</taxon>
    </lineage>
</organism>
<keyword evidence="3" id="KW-1185">Reference proteome</keyword>
<comment type="caution">
    <text evidence="2">The sequence shown here is derived from an EMBL/GenBank/DDBJ whole genome shotgun (WGS) entry which is preliminary data.</text>
</comment>
<name>A0A1Y2EGV3_9BASI</name>
<sequence length="161" mass="16996">MPAHQINLAFYLPLIAVVWCLAVAGMGIGGALCAYYGSGFPSGELGGTVRQIVFAHTWLTLFGIVFTVGDVVAPEHGLFGLATNFGAFFLGFLQTLVGAGALHGALANVGCDSTAKCTLFTALEGVTWATCWVLFFALFPLAAAALKSKPEEKKHKEVEHF</sequence>
<evidence type="ECO:0000313" key="2">
    <source>
        <dbReference type="EMBL" id="ORY70802.1"/>
    </source>
</evidence>
<proteinExistence type="predicted"/>
<reference evidence="2 3" key="1">
    <citation type="submission" date="2016-07" db="EMBL/GenBank/DDBJ databases">
        <title>Pervasive Adenine N6-methylation of Active Genes in Fungi.</title>
        <authorList>
            <consortium name="DOE Joint Genome Institute"/>
            <person name="Mondo S.J."/>
            <person name="Dannebaum R.O."/>
            <person name="Kuo R.C."/>
            <person name="Labutti K."/>
            <person name="Haridas S."/>
            <person name="Kuo A."/>
            <person name="Salamov A."/>
            <person name="Ahrendt S.R."/>
            <person name="Lipzen A."/>
            <person name="Sullivan W."/>
            <person name="Andreopoulos W.B."/>
            <person name="Clum A."/>
            <person name="Lindquist E."/>
            <person name="Daum C."/>
            <person name="Ramamoorthy G.K."/>
            <person name="Gryganskyi A."/>
            <person name="Culley D."/>
            <person name="Magnuson J.K."/>
            <person name="James T.Y."/>
            <person name="O'Malley M.A."/>
            <person name="Stajich J.E."/>
            <person name="Spatafora J.W."/>
            <person name="Visel A."/>
            <person name="Grigoriev I.V."/>
        </authorList>
    </citation>
    <scope>NUCLEOTIDE SEQUENCE [LARGE SCALE GENOMIC DNA]</scope>
    <source>
        <strain evidence="2 3">62-1032</strain>
    </source>
</reference>
<keyword evidence="1" id="KW-0472">Membrane</keyword>